<evidence type="ECO:0000256" key="4">
    <source>
        <dbReference type="ARBA" id="ARBA00022563"/>
    </source>
</evidence>
<dbReference type="InterPro" id="IPR001474">
    <property type="entry name" value="GTP_CycHdrlase_I"/>
</dbReference>
<dbReference type="Gene3D" id="1.10.286.10">
    <property type="match status" value="1"/>
</dbReference>
<dbReference type="PROSITE" id="PS00860">
    <property type="entry name" value="GTP_CYCLOHYDROL_1_2"/>
    <property type="match status" value="1"/>
</dbReference>
<evidence type="ECO:0000256" key="6">
    <source>
        <dbReference type="HAMAP-Rule" id="MF_00223"/>
    </source>
</evidence>
<gene>
    <name evidence="6 8" type="primary">folE</name>
    <name evidence="8" type="ORF">E5L68_016240</name>
</gene>
<evidence type="ECO:0000259" key="7">
    <source>
        <dbReference type="Pfam" id="PF01227"/>
    </source>
</evidence>
<name>A0ABW9JMI8_9SPHI</name>
<keyword evidence="5 6" id="KW-0378">Hydrolase</keyword>
<keyword evidence="6" id="KW-0342">GTP-binding</keyword>
<dbReference type="Gene3D" id="3.30.1130.10">
    <property type="match status" value="1"/>
</dbReference>
<comment type="subunit">
    <text evidence="6">Homopolymer.</text>
</comment>
<keyword evidence="6" id="KW-0547">Nucleotide-binding</keyword>
<comment type="caution">
    <text evidence="8">The sequence shown here is derived from an EMBL/GenBank/DDBJ whole genome shotgun (WGS) entry which is preliminary data.</text>
</comment>
<dbReference type="Proteomes" id="UP001517367">
    <property type="component" value="Unassembled WGS sequence"/>
</dbReference>
<keyword evidence="6" id="KW-0862">Zinc</keyword>
<sequence length="211" mass="24094">MAHNHDHDDDELLGYQKIERYDDDKINGVAVHYKDILTQLGENPEREGLIKTPERVAKALQYLTHGYDIKPEEILRSAMFKEEYSQMVVVKDIEVFSMCEHHMLPFFGKAHIAYIPNGHIVGLSKIPRVVDAFARRLQVQERLTNEIRDCIQDTLNPAGVAVVMECKHLCMAMRGVQKQNSVTTTSAFTGGFLNNDKTRAEFLRLITADLH</sequence>
<comment type="catalytic activity">
    <reaction evidence="1 6">
        <text>GTP + H2O = 7,8-dihydroneopterin 3'-triphosphate + formate + H(+)</text>
        <dbReference type="Rhea" id="RHEA:17473"/>
        <dbReference type="ChEBI" id="CHEBI:15377"/>
        <dbReference type="ChEBI" id="CHEBI:15378"/>
        <dbReference type="ChEBI" id="CHEBI:15740"/>
        <dbReference type="ChEBI" id="CHEBI:37565"/>
        <dbReference type="ChEBI" id="CHEBI:58462"/>
        <dbReference type="EC" id="3.5.4.16"/>
    </reaction>
</comment>
<dbReference type="InterPro" id="IPR043134">
    <property type="entry name" value="GTP-CH-I_N"/>
</dbReference>
<protein>
    <recommendedName>
        <fullName evidence="6">GTP cyclohydrolase 1</fullName>
        <ecNumber evidence="6">3.5.4.16</ecNumber>
    </recommendedName>
    <alternativeName>
        <fullName evidence="6">GTP cyclohydrolase I</fullName>
        <shortName evidence="6">GTP-CH-I</shortName>
    </alternativeName>
</protein>
<comment type="pathway">
    <text evidence="2 6">Cofactor biosynthesis; 7,8-dihydroneopterin triphosphate biosynthesis; 7,8-dihydroneopterin triphosphate from GTP: step 1/1.</text>
</comment>
<feature type="binding site" evidence="6">
    <location>
        <position position="170"/>
    </location>
    <ligand>
        <name>Zn(2+)</name>
        <dbReference type="ChEBI" id="CHEBI:29105"/>
    </ligand>
</feature>
<dbReference type="SUPFAM" id="SSF55620">
    <property type="entry name" value="Tetrahydrobiopterin biosynthesis enzymes-like"/>
    <property type="match status" value="1"/>
</dbReference>
<organism evidence="8 9">
    <name type="scientific">Pedobacter helvus</name>
    <dbReference type="NCBI Taxonomy" id="2563444"/>
    <lineage>
        <taxon>Bacteria</taxon>
        <taxon>Pseudomonadati</taxon>
        <taxon>Bacteroidota</taxon>
        <taxon>Sphingobacteriia</taxon>
        <taxon>Sphingobacteriales</taxon>
        <taxon>Sphingobacteriaceae</taxon>
        <taxon>Pedobacter</taxon>
    </lineage>
</organism>
<evidence type="ECO:0000313" key="8">
    <source>
        <dbReference type="EMBL" id="MFN0292948.1"/>
    </source>
</evidence>
<evidence type="ECO:0000256" key="2">
    <source>
        <dbReference type="ARBA" id="ARBA00005080"/>
    </source>
</evidence>
<evidence type="ECO:0000313" key="9">
    <source>
        <dbReference type="Proteomes" id="UP001517367"/>
    </source>
</evidence>
<dbReference type="PANTHER" id="PTHR11109">
    <property type="entry name" value="GTP CYCLOHYDROLASE I"/>
    <property type="match status" value="1"/>
</dbReference>
<keyword evidence="4 6" id="KW-0554">One-carbon metabolism</keyword>
<feature type="domain" description="GTP cyclohydrolase I" evidence="7">
    <location>
        <begin position="32"/>
        <end position="206"/>
    </location>
</feature>
<dbReference type="HAMAP" id="MF_00223">
    <property type="entry name" value="FolE"/>
    <property type="match status" value="1"/>
</dbReference>
<evidence type="ECO:0000256" key="5">
    <source>
        <dbReference type="ARBA" id="ARBA00022801"/>
    </source>
</evidence>
<comment type="similarity">
    <text evidence="3 6">Belongs to the GTP cyclohydrolase I family.</text>
</comment>
<feature type="binding site" evidence="6">
    <location>
        <position position="99"/>
    </location>
    <ligand>
        <name>Zn(2+)</name>
        <dbReference type="ChEBI" id="CHEBI:29105"/>
    </ligand>
</feature>
<dbReference type="PROSITE" id="PS00859">
    <property type="entry name" value="GTP_CYCLOHYDROL_1_1"/>
    <property type="match status" value="1"/>
</dbReference>
<accession>A0ABW9JMI8</accession>
<dbReference type="NCBIfam" id="NF006825">
    <property type="entry name" value="PRK09347.1-2"/>
    <property type="match status" value="1"/>
</dbReference>
<evidence type="ECO:0000256" key="3">
    <source>
        <dbReference type="ARBA" id="ARBA00008085"/>
    </source>
</evidence>
<reference evidence="8 9" key="1">
    <citation type="submission" date="2024-12" db="EMBL/GenBank/DDBJ databases">
        <authorList>
            <person name="Hu S."/>
        </authorList>
    </citation>
    <scope>NUCLEOTIDE SEQUENCE [LARGE SCALE GENOMIC DNA]</scope>
    <source>
        <strain evidence="8 9">P-25</strain>
    </source>
</reference>
<dbReference type="InterPro" id="IPR043133">
    <property type="entry name" value="GTP-CH-I_C/QueF"/>
</dbReference>
<keyword evidence="6" id="KW-0479">Metal-binding</keyword>
<dbReference type="InterPro" id="IPR020602">
    <property type="entry name" value="GTP_CycHdrlase_I_dom"/>
</dbReference>
<dbReference type="Pfam" id="PF01227">
    <property type="entry name" value="GTP_cyclohydroI"/>
    <property type="match status" value="1"/>
</dbReference>
<evidence type="ECO:0000256" key="1">
    <source>
        <dbReference type="ARBA" id="ARBA00001052"/>
    </source>
</evidence>
<proteinExistence type="inferred from homology"/>
<feature type="binding site" evidence="6">
    <location>
        <position position="102"/>
    </location>
    <ligand>
        <name>Zn(2+)</name>
        <dbReference type="ChEBI" id="CHEBI:29105"/>
    </ligand>
</feature>
<dbReference type="NCBIfam" id="TIGR00063">
    <property type="entry name" value="folE"/>
    <property type="match status" value="1"/>
</dbReference>
<dbReference type="InterPro" id="IPR018234">
    <property type="entry name" value="GTP_CycHdrlase_I_CS"/>
</dbReference>
<dbReference type="NCBIfam" id="NF006826">
    <property type="entry name" value="PRK09347.1-3"/>
    <property type="match status" value="1"/>
</dbReference>
<dbReference type="EC" id="3.5.4.16" evidence="6"/>
<dbReference type="PANTHER" id="PTHR11109:SF7">
    <property type="entry name" value="GTP CYCLOHYDROLASE 1"/>
    <property type="match status" value="1"/>
</dbReference>
<keyword evidence="9" id="KW-1185">Reference proteome</keyword>
<dbReference type="GO" id="GO:0003934">
    <property type="term" value="F:GTP cyclohydrolase I activity"/>
    <property type="evidence" value="ECO:0007669"/>
    <property type="project" value="UniProtKB-EC"/>
</dbReference>
<dbReference type="RefSeq" id="WP_138728699.1">
    <property type="nucleotide sequence ID" value="NZ_SRMP02000034.1"/>
</dbReference>
<dbReference type="EMBL" id="SRMP02000034">
    <property type="protein sequence ID" value="MFN0292948.1"/>
    <property type="molecule type" value="Genomic_DNA"/>
</dbReference>